<sequence>MSTSSSSASSASSTFSRASAHALSFYSSSSSRSSPFSGNYMVDRDGFLYSDHRAGGPYLCSLPDEFCLLSKEWEDQNRFRVRQRHVHDTVRSILRKHHIQYRELFIQGRKSRVDPEPKPIPTVRIITETIPSGARGAAREIHYALLNSIPSLSVSVDIMDTLLATPLRSFPVARTDSIFGKWNDIVRAILNALDTREWVALGCWRYGVSNTSIENPVTVVVSVEKRSTSEWSTEIRRIKVILRGFGVTDVDILFRKDEIRRHVENPDLPQAACTEFAQPGVSLGIHSSTAGSSTLGGLVELQFPDQKWRTFGITCFHSVYAPEENRQTLNQVQGAGEAFRRWKQHPVFPRDPMAQHLLRVDHPSLSDLRRAVASKARGIAALKDNEFREIEQQLRARDTDPDDVFVDPKDEANHKATLRTINALEQQHQFFQSYIQDQTYFLGSVFAGSGYWRTRARQDQRKDPTIADWALIEIPKERLGENIPYPYSQSQEPSLQFRDGGYLEHGKSYSKAGRSSGFTTGVYSELREAHLHHVWNPKSKKYDETKSMEHVLYGSGNNIIAEPEDSGSLVYDAETGRVVGLHIAGAKGTDHVYFTSIHDVYRDIIEVTGAINVRMA</sequence>
<dbReference type="RefSeq" id="XP_056760879.1">
    <property type="nucleotide sequence ID" value="XM_056916125.1"/>
</dbReference>
<name>A0AAD6FXM9_9EURO</name>
<proteinExistence type="predicted"/>
<organism evidence="1 2">
    <name type="scientific">Penicillium daleae</name>
    <dbReference type="NCBI Taxonomy" id="63821"/>
    <lineage>
        <taxon>Eukaryota</taxon>
        <taxon>Fungi</taxon>
        <taxon>Dikarya</taxon>
        <taxon>Ascomycota</taxon>
        <taxon>Pezizomycotina</taxon>
        <taxon>Eurotiomycetes</taxon>
        <taxon>Eurotiomycetidae</taxon>
        <taxon>Eurotiales</taxon>
        <taxon>Aspergillaceae</taxon>
        <taxon>Penicillium</taxon>
    </lineage>
</organism>
<evidence type="ECO:0000313" key="2">
    <source>
        <dbReference type="Proteomes" id="UP001213681"/>
    </source>
</evidence>
<accession>A0AAD6FXM9</accession>
<dbReference type="InterPro" id="IPR009003">
    <property type="entry name" value="Peptidase_S1_PA"/>
</dbReference>
<evidence type="ECO:0000313" key="1">
    <source>
        <dbReference type="EMBL" id="KAJ5433588.1"/>
    </source>
</evidence>
<gene>
    <name evidence="1" type="ORF">N7458_012744</name>
</gene>
<comment type="caution">
    <text evidence="1">The sequence shown here is derived from an EMBL/GenBank/DDBJ whole genome shotgun (WGS) entry which is preliminary data.</text>
</comment>
<dbReference type="Proteomes" id="UP001213681">
    <property type="component" value="Unassembled WGS sequence"/>
</dbReference>
<dbReference type="SUPFAM" id="SSF50494">
    <property type="entry name" value="Trypsin-like serine proteases"/>
    <property type="match status" value="1"/>
</dbReference>
<dbReference type="AlphaFoldDB" id="A0AAD6FXM9"/>
<reference evidence="1" key="2">
    <citation type="journal article" date="2023" name="IMA Fungus">
        <title>Comparative genomic study of the Penicillium genus elucidates a diverse pangenome and 15 lateral gene transfer events.</title>
        <authorList>
            <person name="Petersen C."/>
            <person name="Sorensen T."/>
            <person name="Nielsen M.R."/>
            <person name="Sondergaard T.E."/>
            <person name="Sorensen J.L."/>
            <person name="Fitzpatrick D.A."/>
            <person name="Frisvad J.C."/>
            <person name="Nielsen K.L."/>
        </authorList>
    </citation>
    <scope>NUCLEOTIDE SEQUENCE</scope>
    <source>
        <strain evidence="1">IBT 16125</strain>
    </source>
</reference>
<dbReference type="GeneID" id="81606368"/>
<reference evidence="1" key="1">
    <citation type="submission" date="2022-12" db="EMBL/GenBank/DDBJ databases">
        <authorList>
            <person name="Petersen C."/>
        </authorList>
    </citation>
    <scope>NUCLEOTIDE SEQUENCE</scope>
    <source>
        <strain evidence="1">IBT 16125</strain>
    </source>
</reference>
<keyword evidence="2" id="KW-1185">Reference proteome</keyword>
<dbReference type="EMBL" id="JAPVEA010000009">
    <property type="protein sequence ID" value="KAJ5433588.1"/>
    <property type="molecule type" value="Genomic_DNA"/>
</dbReference>
<protein>
    <submittedName>
        <fullName evidence="1">Uncharacterized protein</fullName>
    </submittedName>
</protein>